<dbReference type="AlphaFoldDB" id="A0A160KQ66"/>
<dbReference type="RefSeq" id="WP_157593768.1">
    <property type="nucleotide sequence ID" value="NZ_CP015515.1"/>
</dbReference>
<protein>
    <submittedName>
        <fullName evidence="1">Uncharacterized protein</fullName>
    </submittedName>
</protein>
<accession>A0A160KQ66</accession>
<organism evidence="1 2">
    <name type="scientific">Rathayibacter tritici</name>
    <dbReference type="NCBI Taxonomy" id="33888"/>
    <lineage>
        <taxon>Bacteria</taxon>
        <taxon>Bacillati</taxon>
        <taxon>Actinomycetota</taxon>
        <taxon>Actinomycetes</taxon>
        <taxon>Micrococcales</taxon>
        <taxon>Microbacteriaceae</taxon>
        <taxon>Rathayibacter</taxon>
    </lineage>
</organism>
<dbReference type="OrthoDB" id="3846919at2"/>
<keyword evidence="2" id="KW-1185">Reference proteome</keyword>
<dbReference type="PATRIC" id="fig|33888.3.peg.228"/>
<sequence length="53" mass="5534">MSPPAERPVAAGRRGDERTAAHFRQLAAWGYALSPVEQIVTGDSTPADAAGLN</sequence>
<dbReference type="EMBL" id="CP015515">
    <property type="protein sequence ID" value="AND15357.1"/>
    <property type="molecule type" value="Genomic_DNA"/>
</dbReference>
<dbReference type="KEGG" id="rtn:A6122_0193"/>
<evidence type="ECO:0000313" key="1">
    <source>
        <dbReference type="EMBL" id="AND15357.1"/>
    </source>
</evidence>
<dbReference type="STRING" id="33888.A6122_0193"/>
<proteinExistence type="predicted"/>
<dbReference type="Proteomes" id="UP000077071">
    <property type="component" value="Chromosome"/>
</dbReference>
<reference evidence="1 2" key="1">
    <citation type="submission" date="2016-05" db="EMBL/GenBank/DDBJ databases">
        <title>Complete genome sequence of Rathayibacter tritici NCPPB 1953.</title>
        <authorList>
            <person name="Park J."/>
            <person name="Lee H.-H."/>
            <person name="Lee S.-W."/>
            <person name="Seo Y.-S."/>
        </authorList>
    </citation>
    <scope>NUCLEOTIDE SEQUENCE [LARGE SCALE GENOMIC DNA]</scope>
    <source>
        <strain evidence="1 2">NCPPB 1953</strain>
    </source>
</reference>
<name>A0A160KQ66_9MICO</name>
<gene>
    <name evidence="1" type="ORF">A6122_0193</name>
</gene>
<evidence type="ECO:0000313" key="2">
    <source>
        <dbReference type="Proteomes" id="UP000077071"/>
    </source>
</evidence>